<dbReference type="OrthoDB" id="3656567at2759"/>
<gene>
    <name evidence="2" type="ORF">PMIN01_06429</name>
</gene>
<dbReference type="AlphaFoldDB" id="A0A9P6KQX8"/>
<keyword evidence="3" id="KW-1185">Reference proteome</keyword>
<proteinExistence type="predicted"/>
<evidence type="ECO:0000256" key="1">
    <source>
        <dbReference type="SAM" id="MobiDB-lite"/>
    </source>
</evidence>
<evidence type="ECO:0000313" key="2">
    <source>
        <dbReference type="EMBL" id="KAF9735024.1"/>
    </source>
</evidence>
<evidence type="ECO:0000313" key="3">
    <source>
        <dbReference type="Proteomes" id="UP000756921"/>
    </source>
</evidence>
<dbReference type="Proteomes" id="UP000756921">
    <property type="component" value="Unassembled WGS sequence"/>
</dbReference>
<protein>
    <submittedName>
        <fullName evidence="2">Uncharacterized protein</fullName>
    </submittedName>
</protein>
<sequence length="77" mass="8211">MFSNANVDQTECAEQGGILETAATDVPEGTVLAEICKGVAQLLGRDRLEEIWSLPSIEEDSDANAISPAPRDVHDIS</sequence>
<organism evidence="2 3">
    <name type="scientific">Paraphaeosphaeria minitans</name>
    <dbReference type="NCBI Taxonomy" id="565426"/>
    <lineage>
        <taxon>Eukaryota</taxon>
        <taxon>Fungi</taxon>
        <taxon>Dikarya</taxon>
        <taxon>Ascomycota</taxon>
        <taxon>Pezizomycotina</taxon>
        <taxon>Dothideomycetes</taxon>
        <taxon>Pleosporomycetidae</taxon>
        <taxon>Pleosporales</taxon>
        <taxon>Massarineae</taxon>
        <taxon>Didymosphaeriaceae</taxon>
        <taxon>Paraphaeosphaeria</taxon>
    </lineage>
</organism>
<dbReference type="EMBL" id="WJXW01000006">
    <property type="protein sequence ID" value="KAF9735024.1"/>
    <property type="molecule type" value="Genomic_DNA"/>
</dbReference>
<name>A0A9P6KQX8_9PLEO</name>
<comment type="caution">
    <text evidence="2">The sequence shown here is derived from an EMBL/GenBank/DDBJ whole genome shotgun (WGS) entry which is preliminary data.</text>
</comment>
<accession>A0A9P6KQX8</accession>
<reference evidence="2" key="1">
    <citation type="journal article" date="2020" name="Mol. Plant Microbe Interact.">
        <title>Genome Sequence of the Biocontrol Agent Coniothyrium minitans strain Conio (IMI 134523).</title>
        <authorList>
            <person name="Patel D."/>
            <person name="Shittu T.A."/>
            <person name="Baroncelli R."/>
            <person name="Muthumeenakshi S."/>
            <person name="Osborne T.H."/>
            <person name="Janganan T.K."/>
            <person name="Sreenivasaprasad S."/>
        </authorList>
    </citation>
    <scope>NUCLEOTIDE SEQUENCE</scope>
    <source>
        <strain evidence="2">Conio</strain>
    </source>
</reference>
<feature type="region of interest" description="Disordered" evidence="1">
    <location>
        <begin position="57"/>
        <end position="77"/>
    </location>
</feature>